<dbReference type="GeneID" id="37018685"/>
<evidence type="ECO:0000256" key="1">
    <source>
        <dbReference type="SAM" id="MobiDB-lite"/>
    </source>
</evidence>
<accession>A0A316VKB8</accession>
<name>A0A316VKB8_9BASI</name>
<proteinExistence type="predicted"/>
<evidence type="ECO:0000313" key="2">
    <source>
        <dbReference type="EMBL" id="PWN37498.1"/>
    </source>
</evidence>
<dbReference type="OrthoDB" id="2017405at2759"/>
<reference evidence="2 3" key="1">
    <citation type="journal article" date="2018" name="Mol. Biol. Evol.">
        <title>Broad Genomic Sampling Reveals a Smut Pathogenic Ancestry of the Fungal Clade Ustilaginomycotina.</title>
        <authorList>
            <person name="Kijpornyongpan T."/>
            <person name="Mondo S.J."/>
            <person name="Barry K."/>
            <person name="Sandor L."/>
            <person name="Lee J."/>
            <person name="Lipzen A."/>
            <person name="Pangilinan J."/>
            <person name="LaButti K."/>
            <person name="Hainaut M."/>
            <person name="Henrissat B."/>
            <person name="Grigoriev I.V."/>
            <person name="Spatafora J.W."/>
            <person name="Aime M.C."/>
        </authorList>
    </citation>
    <scope>NUCLEOTIDE SEQUENCE [LARGE SCALE GENOMIC DNA]</scope>
    <source>
        <strain evidence="2 3">MCA 3882</strain>
    </source>
</reference>
<dbReference type="InterPro" id="IPR021475">
    <property type="entry name" value="Pants/Emi1-like"/>
</dbReference>
<dbReference type="InParanoid" id="A0A316VKB8"/>
<dbReference type="Proteomes" id="UP000245771">
    <property type="component" value="Unassembled WGS sequence"/>
</dbReference>
<evidence type="ECO:0000313" key="3">
    <source>
        <dbReference type="Proteomes" id="UP000245771"/>
    </source>
</evidence>
<dbReference type="PANTHER" id="PTHR28052:SF1">
    <property type="entry name" value="UPF0545 PROTEIN C22ORF39"/>
    <property type="match status" value="1"/>
</dbReference>
<sequence>MAQEVKENDTIIGSQSSVKKLNRWEATIQEEELIQAAAMPLDEVPSCMNCFDKWAACFALGPQIRHVYRYGSINKCQGKMEDFKYCLTLKGLTQEEFRAKWIRKRAEDSASKRLEKSSEDVWELRKDP</sequence>
<organism evidence="2 3">
    <name type="scientific">Meira miltonrushii</name>
    <dbReference type="NCBI Taxonomy" id="1280837"/>
    <lineage>
        <taxon>Eukaryota</taxon>
        <taxon>Fungi</taxon>
        <taxon>Dikarya</taxon>
        <taxon>Basidiomycota</taxon>
        <taxon>Ustilaginomycotina</taxon>
        <taxon>Exobasidiomycetes</taxon>
        <taxon>Exobasidiales</taxon>
        <taxon>Brachybasidiaceae</taxon>
        <taxon>Meira</taxon>
    </lineage>
</organism>
<protein>
    <submittedName>
        <fullName evidence="2">Uncharacterized protein</fullName>
    </submittedName>
</protein>
<dbReference type="STRING" id="1280837.A0A316VKB8"/>
<dbReference type="AlphaFoldDB" id="A0A316VKB8"/>
<gene>
    <name evidence="2" type="ORF">FA14DRAFT_130164</name>
</gene>
<feature type="region of interest" description="Disordered" evidence="1">
    <location>
        <begin position="105"/>
        <end position="128"/>
    </location>
</feature>
<dbReference type="EMBL" id="KZ819602">
    <property type="protein sequence ID" value="PWN37498.1"/>
    <property type="molecule type" value="Genomic_DNA"/>
</dbReference>
<feature type="non-terminal residue" evidence="2">
    <location>
        <position position="128"/>
    </location>
</feature>
<keyword evidence="3" id="KW-1185">Reference proteome</keyword>
<dbReference type="RefSeq" id="XP_025357800.1">
    <property type="nucleotide sequence ID" value="XM_025496904.1"/>
</dbReference>
<dbReference type="PANTHER" id="PTHR28052">
    <property type="entry name" value="UPF0545 PROTEIN C22ORF39"/>
    <property type="match status" value="1"/>
</dbReference>
<dbReference type="Pfam" id="PF11326">
    <property type="entry name" value="PANTS-like"/>
    <property type="match status" value="1"/>
</dbReference>